<gene>
    <name evidence="1" type="ORF">CSSPTR1EN2_LOCUS23138</name>
</gene>
<name>A0ABP0V2V1_9BRYO</name>
<keyword evidence="2" id="KW-1185">Reference proteome</keyword>
<sequence>MGCTGPSSSTSFFYGLGGFDRRKSQFQGSCCCLCGRTACFGEQPPAAAAAVIVDEGFPCGGGCCLQSPVLGTAAGTNYSSSMEFEEIFTFSSTQPIFILGEYVYSTLSQGIENFYGAVYKITRQWTVDFIVQKMGFVQALVNPCLSHHQQALLKPLFQRALDQLIWQRALEPQVIRGLVALACPNQDTGFLFGYLMEILVGLLCAGSQSHEALDLKSHQVDVATIPTDPMQCQVTQEKMRVARLLCQHFCIDQVYVAAMPPPVRKVVLEALMGGAEVPSNIQGSSQFTPVCCITLEPLLCPNGTLTPDVVAVIQRSSTISKQHAFLYQGRALYEWLGSSQVPKSPETRSVVLPTDIYRLS</sequence>
<protein>
    <submittedName>
        <fullName evidence="1">Uncharacterized protein</fullName>
    </submittedName>
</protein>
<organism evidence="1 2">
    <name type="scientific">Sphagnum troendelagicum</name>
    <dbReference type="NCBI Taxonomy" id="128251"/>
    <lineage>
        <taxon>Eukaryota</taxon>
        <taxon>Viridiplantae</taxon>
        <taxon>Streptophyta</taxon>
        <taxon>Embryophyta</taxon>
        <taxon>Bryophyta</taxon>
        <taxon>Sphagnophytina</taxon>
        <taxon>Sphagnopsida</taxon>
        <taxon>Sphagnales</taxon>
        <taxon>Sphagnaceae</taxon>
        <taxon>Sphagnum</taxon>
    </lineage>
</organism>
<proteinExistence type="predicted"/>
<evidence type="ECO:0000313" key="2">
    <source>
        <dbReference type="Proteomes" id="UP001497512"/>
    </source>
</evidence>
<dbReference type="Proteomes" id="UP001497512">
    <property type="component" value="Chromosome 9"/>
</dbReference>
<reference evidence="1" key="1">
    <citation type="submission" date="2024-02" db="EMBL/GenBank/DDBJ databases">
        <authorList>
            <consortium name="ELIXIR-Norway"/>
            <consortium name="Elixir Norway"/>
        </authorList>
    </citation>
    <scope>NUCLEOTIDE SEQUENCE</scope>
</reference>
<evidence type="ECO:0000313" key="1">
    <source>
        <dbReference type="EMBL" id="CAK9236738.1"/>
    </source>
</evidence>
<accession>A0ABP0V2V1</accession>
<dbReference type="EMBL" id="OZ019901">
    <property type="protein sequence ID" value="CAK9236738.1"/>
    <property type="molecule type" value="Genomic_DNA"/>
</dbReference>